<organism evidence="1 2">
    <name type="scientific">Nocardioides albidus</name>
    <dbReference type="NCBI Taxonomy" id="1517589"/>
    <lineage>
        <taxon>Bacteria</taxon>
        <taxon>Bacillati</taxon>
        <taxon>Actinomycetota</taxon>
        <taxon>Actinomycetes</taxon>
        <taxon>Propionibacteriales</taxon>
        <taxon>Nocardioidaceae</taxon>
        <taxon>Nocardioides</taxon>
    </lineage>
</organism>
<evidence type="ECO:0000313" key="2">
    <source>
        <dbReference type="Proteomes" id="UP000313231"/>
    </source>
</evidence>
<dbReference type="OrthoDB" id="3784203at2"/>
<dbReference type="RefSeq" id="WP_139621742.1">
    <property type="nucleotide sequence ID" value="NZ_VDMP01000017.1"/>
</dbReference>
<gene>
    <name evidence="1" type="ORF">FHP29_04980</name>
</gene>
<keyword evidence="2" id="KW-1185">Reference proteome</keyword>
<protein>
    <submittedName>
        <fullName evidence="1">Uncharacterized protein</fullName>
    </submittedName>
</protein>
<evidence type="ECO:0000313" key="1">
    <source>
        <dbReference type="EMBL" id="TNM45162.1"/>
    </source>
</evidence>
<reference evidence="1 2" key="1">
    <citation type="journal article" date="2016" name="Int. J. Syst. Evol. Microbiol.">
        <title>Nocardioides albidus sp. nov., an actinobacterium isolated from garden soil.</title>
        <authorList>
            <person name="Singh H."/>
            <person name="Du J."/>
            <person name="Trinh H."/>
            <person name="Won K."/>
            <person name="Yang J.E."/>
            <person name="Yin C."/>
            <person name="Kook M."/>
            <person name="Yi T.H."/>
        </authorList>
    </citation>
    <scope>NUCLEOTIDE SEQUENCE [LARGE SCALE GENOMIC DNA]</scope>
    <source>
        <strain evidence="1 2">CCTCC AB 2015297</strain>
    </source>
</reference>
<dbReference type="AlphaFoldDB" id="A0A5C4WAQ6"/>
<sequence length="368" mass="40577">MNHELLEYVRRSQAAERSGDPHAALEWHRSVPMFRRNRHVWLLEQLSLVGEDSMPEWAWARWITYQAIRCESGDAGAIGRTLLELLVESVHQDLLQECFDRQGDPIKVVAAVAGESWVYHQTAAHASDMVEAFLHEFADGTLAEHADLARRWVGATMSGYQLLESRPGARLVVREAGTEATVELLDLGARSVAPDGWVIGRLVPSGIGDLSMFDMTPFAVDEPVAREVAATGNWLHPLTKPHRAGEVPSSALLREDYELVTDVAALDLVRFGTKPADLERTMDSLRGGRDEVTRASYRILSAAVAGDLPPEDQAYVAAAALGPRVHDDVRRKLVRSGHPEPWVTWAGRTPNPARARLLELAESARASA</sequence>
<name>A0A5C4WAQ6_9ACTN</name>
<dbReference type="EMBL" id="VDMP01000017">
    <property type="protein sequence ID" value="TNM45162.1"/>
    <property type="molecule type" value="Genomic_DNA"/>
</dbReference>
<comment type="caution">
    <text evidence="1">The sequence shown here is derived from an EMBL/GenBank/DDBJ whole genome shotgun (WGS) entry which is preliminary data.</text>
</comment>
<dbReference type="Proteomes" id="UP000313231">
    <property type="component" value="Unassembled WGS sequence"/>
</dbReference>
<accession>A0A5C4WAQ6</accession>
<proteinExistence type="predicted"/>